<evidence type="ECO:0000256" key="1">
    <source>
        <dbReference type="ARBA" id="ARBA00004651"/>
    </source>
</evidence>
<feature type="transmembrane region" description="Helical" evidence="7">
    <location>
        <begin position="191"/>
        <end position="212"/>
    </location>
</feature>
<reference evidence="8 9" key="1">
    <citation type="submission" date="2020-10" db="EMBL/GenBank/DDBJ databases">
        <title>Ca. Dormibacterota MAGs.</title>
        <authorList>
            <person name="Montgomery K."/>
        </authorList>
    </citation>
    <scope>NUCLEOTIDE SEQUENCE [LARGE SCALE GENOMIC DNA]</scope>
    <source>
        <strain evidence="8">SC8811_S16_3</strain>
    </source>
</reference>
<dbReference type="InterPro" id="IPR001851">
    <property type="entry name" value="ABC_transp_permease"/>
</dbReference>
<feature type="region of interest" description="Disordered" evidence="6">
    <location>
        <begin position="1"/>
        <end position="21"/>
    </location>
</feature>
<organism evidence="8 9">
    <name type="scientific">Candidatus Dormiibacter inghamiae</name>
    <dbReference type="NCBI Taxonomy" id="3127013"/>
    <lineage>
        <taxon>Bacteria</taxon>
        <taxon>Bacillati</taxon>
        <taxon>Candidatus Dormiibacterota</taxon>
        <taxon>Candidatus Dormibacteria</taxon>
        <taxon>Candidatus Dormibacterales</taxon>
        <taxon>Candidatus Dormibacteraceae</taxon>
        <taxon>Candidatus Dormiibacter</taxon>
    </lineage>
</organism>
<feature type="transmembrane region" description="Helical" evidence="7">
    <location>
        <begin position="151"/>
        <end position="170"/>
    </location>
</feature>
<evidence type="ECO:0000256" key="6">
    <source>
        <dbReference type="SAM" id="MobiDB-lite"/>
    </source>
</evidence>
<feature type="transmembrane region" description="Helical" evidence="7">
    <location>
        <begin position="33"/>
        <end position="55"/>
    </location>
</feature>
<evidence type="ECO:0000256" key="2">
    <source>
        <dbReference type="ARBA" id="ARBA00022475"/>
    </source>
</evidence>
<dbReference type="GO" id="GO:0005886">
    <property type="term" value="C:plasma membrane"/>
    <property type="evidence" value="ECO:0007669"/>
    <property type="project" value="UniProtKB-SubCell"/>
</dbReference>
<accession>A0A934NHB2</accession>
<feature type="transmembrane region" description="Helical" evidence="7">
    <location>
        <begin position="118"/>
        <end position="139"/>
    </location>
</feature>
<evidence type="ECO:0000313" key="8">
    <source>
        <dbReference type="EMBL" id="MBJ7603262.1"/>
    </source>
</evidence>
<dbReference type="PANTHER" id="PTHR32196">
    <property type="entry name" value="ABC TRANSPORTER PERMEASE PROTEIN YPHD-RELATED-RELATED"/>
    <property type="match status" value="1"/>
</dbReference>
<evidence type="ECO:0000256" key="7">
    <source>
        <dbReference type="SAM" id="Phobius"/>
    </source>
</evidence>
<evidence type="ECO:0000313" key="9">
    <source>
        <dbReference type="Proteomes" id="UP000620075"/>
    </source>
</evidence>
<gene>
    <name evidence="8" type="ORF">JF888_08765</name>
</gene>
<dbReference type="PANTHER" id="PTHR32196:SF72">
    <property type="entry name" value="RIBOSE IMPORT PERMEASE PROTEIN RBSC"/>
    <property type="match status" value="1"/>
</dbReference>
<proteinExistence type="predicted"/>
<name>A0A934NHB2_9BACT</name>
<keyword evidence="4 7" id="KW-1133">Transmembrane helix</keyword>
<comment type="subcellular location">
    <subcellularLocation>
        <location evidence="1">Cell membrane</location>
        <topology evidence="1">Multi-pass membrane protein</topology>
    </subcellularLocation>
</comment>
<sequence length="348" mass="35815">MTLPQSDRADSAAAEQSAVSAPPPIRRRPLRRLLTTSPVLMSAVLLFLVIVFSAIRPDAFPSLANAQNVVMDAAALLVMAVGMTYIMIAAGIDLSVGSVLVFAGVCSAKVMGAIGSDNWGTVLVGLAVALAAGLAWGLFNGLAITKLRVPALITTLGTLGAALGAANLVTHGNDVRTVPLTLIEFGVGGPFGLSWIVWVAIAVAIVGGLVLARTRFGRHTYVIGSNAEAGRRAGINVDNHLLKLYGLSGLLAGLAGWLSLARFATTTIAGHSTDVLAVITGVVLGGTSLFGGFGTVGGTVVGILIPTALSNGFIIVNVEPFWQEVATGFILIAAVYVDQIKRRARDRA</sequence>
<dbReference type="EMBL" id="JAEKNQ010000035">
    <property type="protein sequence ID" value="MBJ7603262.1"/>
    <property type="molecule type" value="Genomic_DNA"/>
</dbReference>
<dbReference type="CDD" id="cd06579">
    <property type="entry name" value="TM_PBP1_transp_AraH_like"/>
    <property type="match status" value="1"/>
</dbReference>
<keyword evidence="5 7" id="KW-0472">Membrane</keyword>
<feature type="transmembrane region" description="Helical" evidence="7">
    <location>
        <begin position="321"/>
        <end position="337"/>
    </location>
</feature>
<dbReference type="Pfam" id="PF02653">
    <property type="entry name" value="BPD_transp_2"/>
    <property type="match status" value="1"/>
</dbReference>
<dbReference type="AlphaFoldDB" id="A0A934NHB2"/>
<comment type="caution">
    <text evidence="8">The sequence shown here is derived from an EMBL/GenBank/DDBJ whole genome shotgun (WGS) entry which is preliminary data.</text>
</comment>
<keyword evidence="3 7" id="KW-0812">Transmembrane</keyword>
<feature type="transmembrane region" description="Helical" evidence="7">
    <location>
        <begin position="276"/>
        <end position="309"/>
    </location>
</feature>
<protein>
    <submittedName>
        <fullName evidence="8">ABC transporter permease</fullName>
    </submittedName>
</protein>
<feature type="transmembrane region" description="Helical" evidence="7">
    <location>
        <begin position="75"/>
        <end position="106"/>
    </location>
</feature>
<keyword evidence="2" id="KW-1003">Cell membrane</keyword>
<evidence type="ECO:0000256" key="5">
    <source>
        <dbReference type="ARBA" id="ARBA00023136"/>
    </source>
</evidence>
<evidence type="ECO:0000256" key="4">
    <source>
        <dbReference type="ARBA" id="ARBA00022989"/>
    </source>
</evidence>
<feature type="transmembrane region" description="Helical" evidence="7">
    <location>
        <begin position="244"/>
        <end position="264"/>
    </location>
</feature>
<dbReference type="GO" id="GO:0022857">
    <property type="term" value="F:transmembrane transporter activity"/>
    <property type="evidence" value="ECO:0007669"/>
    <property type="project" value="InterPro"/>
</dbReference>
<dbReference type="Proteomes" id="UP000620075">
    <property type="component" value="Unassembled WGS sequence"/>
</dbReference>
<evidence type="ECO:0000256" key="3">
    <source>
        <dbReference type="ARBA" id="ARBA00022692"/>
    </source>
</evidence>